<keyword evidence="4" id="KW-1185">Reference proteome</keyword>
<evidence type="ECO:0008006" key="5">
    <source>
        <dbReference type="Google" id="ProtNLM"/>
    </source>
</evidence>
<evidence type="ECO:0000256" key="1">
    <source>
        <dbReference type="ARBA" id="ARBA00022737"/>
    </source>
</evidence>
<keyword evidence="1" id="KW-0677">Repeat</keyword>
<reference evidence="3 4" key="1">
    <citation type="submission" date="2024-02" db="EMBL/GenBank/DDBJ databases">
        <authorList>
            <person name="Vignale AGUSTIN F."/>
            <person name="Sosa J E."/>
            <person name="Modenutti C."/>
        </authorList>
    </citation>
    <scope>NUCLEOTIDE SEQUENCE [LARGE SCALE GENOMIC DNA]</scope>
</reference>
<dbReference type="GO" id="GO:0016070">
    <property type="term" value="P:RNA metabolic process"/>
    <property type="evidence" value="ECO:0007669"/>
    <property type="project" value="UniProtKB-ARBA"/>
</dbReference>
<feature type="repeat" description="PPR" evidence="2">
    <location>
        <begin position="106"/>
        <end position="140"/>
    </location>
</feature>
<dbReference type="PANTHER" id="PTHR47926">
    <property type="entry name" value="PENTATRICOPEPTIDE REPEAT-CONTAINING PROTEIN"/>
    <property type="match status" value="1"/>
</dbReference>
<accession>A0ABC8UXZ9</accession>
<evidence type="ECO:0000313" key="3">
    <source>
        <dbReference type="EMBL" id="CAK9185569.1"/>
    </source>
</evidence>
<organism evidence="3 4">
    <name type="scientific">Ilex paraguariensis</name>
    <name type="common">yerba mate</name>
    <dbReference type="NCBI Taxonomy" id="185542"/>
    <lineage>
        <taxon>Eukaryota</taxon>
        <taxon>Viridiplantae</taxon>
        <taxon>Streptophyta</taxon>
        <taxon>Embryophyta</taxon>
        <taxon>Tracheophyta</taxon>
        <taxon>Spermatophyta</taxon>
        <taxon>Magnoliopsida</taxon>
        <taxon>eudicotyledons</taxon>
        <taxon>Gunneridae</taxon>
        <taxon>Pentapetalae</taxon>
        <taxon>asterids</taxon>
        <taxon>campanulids</taxon>
        <taxon>Aquifoliales</taxon>
        <taxon>Aquifoliaceae</taxon>
        <taxon>Ilex</taxon>
    </lineage>
</organism>
<dbReference type="Pfam" id="PF01535">
    <property type="entry name" value="PPR"/>
    <property type="match status" value="4"/>
</dbReference>
<dbReference type="Proteomes" id="UP001642360">
    <property type="component" value="Unassembled WGS sequence"/>
</dbReference>
<dbReference type="AlphaFoldDB" id="A0ABC8UXZ9"/>
<comment type="caution">
    <text evidence="3">The sequence shown here is derived from an EMBL/GenBank/DDBJ whole genome shotgun (WGS) entry which is preliminary data.</text>
</comment>
<evidence type="ECO:0000313" key="4">
    <source>
        <dbReference type="Proteomes" id="UP001642360"/>
    </source>
</evidence>
<dbReference type="InterPro" id="IPR046848">
    <property type="entry name" value="E_motif"/>
</dbReference>
<dbReference type="Pfam" id="PF20431">
    <property type="entry name" value="E_motif"/>
    <property type="match status" value="1"/>
</dbReference>
<dbReference type="FunFam" id="1.25.40.10:FF:000344">
    <property type="entry name" value="Pentatricopeptide repeat-containing protein"/>
    <property type="match status" value="1"/>
</dbReference>
<dbReference type="FunFam" id="1.25.40.10:FF:000808">
    <property type="entry name" value="Pentatricopeptide repeat-containing protein At4g32430, mitochondrial"/>
    <property type="match status" value="1"/>
</dbReference>
<dbReference type="InterPro" id="IPR002885">
    <property type="entry name" value="PPR_rpt"/>
</dbReference>
<evidence type="ECO:0000256" key="2">
    <source>
        <dbReference type="PROSITE-ProRule" id="PRU00708"/>
    </source>
</evidence>
<dbReference type="PROSITE" id="PS51375">
    <property type="entry name" value="PPR"/>
    <property type="match status" value="3"/>
</dbReference>
<feature type="repeat" description="PPR" evidence="2">
    <location>
        <begin position="307"/>
        <end position="341"/>
    </location>
</feature>
<dbReference type="NCBIfam" id="TIGR00756">
    <property type="entry name" value="PPR"/>
    <property type="match status" value="3"/>
</dbReference>
<dbReference type="EMBL" id="CAUOFW020009390">
    <property type="protein sequence ID" value="CAK9185569.1"/>
    <property type="molecule type" value="Genomic_DNA"/>
</dbReference>
<name>A0ABC8UXZ9_9AQUA</name>
<protein>
    <recommendedName>
        <fullName evidence="5">Pentatricopeptide repeat-containing protein</fullName>
    </recommendedName>
</protein>
<dbReference type="FunFam" id="1.25.40.10:FF:001681">
    <property type="entry name" value="Pentatricopeptide repeat-containing protein At4g33170 family"/>
    <property type="match status" value="1"/>
</dbReference>
<dbReference type="PANTHER" id="PTHR47926:SF349">
    <property type="entry name" value="(WILD MALAYSIAN BANANA) HYPOTHETICAL PROTEIN"/>
    <property type="match status" value="1"/>
</dbReference>
<feature type="repeat" description="PPR" evidence="2">
    <location>
        <begin position="408"/>
        <end position="442"/>
    </location>
</feature>
<dbReference type="Pfam" id="PF13041">
    <property type="entry name" value="PPR_2"/>
    <property type="match status" value="2"/>
</dbReference>
<gene>
    <name evidence="3" type="ORF">ILEXP_LOCUS55988</name>
</gene>
<dbReference type="Gene3D" id="1.25.40.10">
    <property type="entry name" value="Tetratricopeptide repeat domain"/>
    <property type="match status" value="3"/>
</dbReference>
<proteinExistence type="predicted"/>
<dbReference type="InterPro" id="IPR046960">
    <property type="entry name" value="PPR_At4g14850-like_plant"/>
</dbReference>
<dbReference type="InterPro" id="IPR011990">
    <property type="entry name" value="TPR-like_helical_dom_sf"/>
</dbReference>
<sequence length="601" mass="67075">MLRQLNKLPLPFAISFHSIRSYITTSTSEYSHNNLAVENEERTYSHMLQKCVETSDLHSGKSVQAKLIKEALLHSLYLQNHLLNMYVKCGDLVNGVQLFDEMPQRNVVSWTALIAGFVQMGFPVEALSLFYRMHQTGVKPNEFTFVSALQACSLSDNITSAYQIYALIVQLGFESNIFLVNAFLTALIRHCKLDEALEIFEKCLNKDTVSWNAMMAGYLQFSYSDVPGFWCRMICEGMKPDGFTFASVLTGLAELNYLKLGMQVHSRLVKSGYGSEMCVGNSLVDMYLKNQNLIDGFKAFQEIPSKDVPSWTQMAVGCLNCGEPSKALWVIGEMRRIGVKPNKFTLATSLNACANLASLEEGQKFHSLRIKLENDVDVCVDNALLDMYAKCGCVDSALGVFQSMDDRSVVSWTTMILAYAQNGNAGKALEIFNEMKQEGEQPNDITFVCVLYACSQGGFIDEGRKYFSSMTSDHGVFPGEDHYACMVNLLGRAGYIKEAEELILGMPFQPGVLVWQTLLGACQLHGIMETAKRAAENALLLDKEDPSTYLLLSNMFASSSNWDGVRMLRKLMENGDVKKMSGSSWIEVNGDHSLQAHRKFT</sequence>